<name>A0A1R4ITZ5_9MICC</name>
<evidence type="ECO:0000256" key="14">
    <source>
        <dbReference type="SAM" id="MobiDB-lite"/>
    </source>
</evidence>
<gene>
    <name evidence="8" type="primary">hemA</name>
    <name evidence="18" type="ORF">FM125_04510</name>
</gene>
<feature type="active site" description="Nucleophile" evidence="8 9">
    <location>
        <position position="46"/>
    </location>
</feature>
<evidence type="ECO:0000256" key="11">
    <source>
        <dbReference type="PIRSR" id="PIRSR000445-3"/>
    </source>
</evidence>
<dbReference type="SUPFAM" id="SSF51735">
    <property type="entry name" value="NAD(P)-binding Rossmann-fold domains"/>
    <property type="match status" value="1"/>
</dbReference>
<feature type="binding site" evidence="8 10">
    <location>
        <begin position="45"/>
        <end position="48"/>
    </location>
    <ligand>
        <name>substrate</name>
    </ligand>
</feature>
<dbReference type="GO" id="GO:0019353">
    <property type="term" value="P:protoporphyrinogen IX biosynthetic process from glutamate"/>
    <property type="evidence" value="ECO:0007669"/>
    <property type="project" value="TreeGrafter"/>
</dbReference>
<dbReference type="AlphaFoldDB" id="A0A1R4ITZ5"/>
<reference evidence="18 19" key="1">
    <citation type="submission" date="2017-02" db="EMBL/GenBank/DDBJ databases">
        <authorList>
            <person name="Peterson S.W."/>
        </authorList>
    </citation>
    <scope>NUCLEOTIDE SEQUENCE [LARGE SCALE GENOMIC DNA]</scope>
    <source>
        <strain evidence="18 19">2B3F</strain>
    </source>
</reference>
<dbReference type="EMBL" id="FUKP01000028">
    <property type="protein sequence ID" value="SJN23178.1"/>
    <property type="molecule type" value="Genomic_DNA"/>
</dbReference>
<keyword evidence="4 8" id="KW-0521">NADP</keyword>
<dbReference type="Proteomes" id="UP000196230">
    <property type="component" value="Unassembled WGS sequence"/>
</dbReference>
<evidence type="ECO:0000313" key="18">
    <source>
        <dbReference type="EMBL" id="SJN23178.1"/>
    </source>
</evidence>
<comment type="catalytic activity">
    <reaction evidence="7 8 13">
        <text>(S)-4-amino-5-oxopentanoate + tRNA(Glu) + NADP(+) = L-glutamyl-tRNA(Glu) + NADPH + H(+)</text>
        <dbReference type="Rhea" id="RHEA:12344"/>
        <dbReference type="Rhea" id="RHEA-COMP:9663"/>
        <dbReference type="Rhea" id="RHEA-COMP:9680"/>
        <dbReference type="ChEBI" id="CHEBI:15378"/>
        <dbReference type="ChEBI" id="CHEBI:57501"/>
        <dbReference type="ChEBI" id="CHEBI:57783"/>
        <dbReference type="ChEBI" id="CHEBI:58349"/>
        <dbReference type="ChEBI" id="CHEBI:78442"/>
        <dbReference type="ChEBI" id="CHEBI:78520"/>
        <dbReference type="EC" id="1.2.1.70"/>
    </reaction>
</comment>
<dbReference type="HAMAP" id="MF_00087">
    <property type="entry name" value="Glu_tRNA_reductase"/>
    <property type="match status" value="1"/>
</dbReference>
<evidence type="ECO:0000256" key="5">
    <source>
        <dbReference type="ARBA" id="ARBA00023002"/>
    </source>
</evidence>
<feature type="domain" description="Quinate/shikimate 5-dehydrogenase/glutamyl-tRNA reductase" evidence="16">
    <location>
        <begin position="187"/>
        <end position="310"/>
    </location>
</feature>
<evidence type="ECO:0000256" key="13">
    <source>
        <dbReference type="RuleBase" id="RU000584"/>
    </source>
</evidence>
<dbReference type="PANTHER" id="PTHR43013:SF1">
    <property type="entry name" value="GLUTAMYL-TRNA REDUCTASE"/>
    <property type="match status" value="1"/>
</dbReference>
<dbReference type="InterPro" id="IPR015895">
    <property type="entry name" value="4pyrrol_synth_GluRdtase_N"/>
</dbReference>
<dbReference type="InterPro" id="IPR000343">
    <property type="entry name" value="4pyrrol_synth_GluRdtase"/>
</dbReference>
<comment type="function">
    <text evidence="8">Catalyzes the NADPH-dependent reduction of glutamyl-tRNA(Glu) to glutamate 1-semialdehyde (GSA).</text>
</comment>
<feature type="domain" description="Tetrapyrrole biosynthesis glutamyl-tRNA reductase dimerisation" evidence="15">
    <location>
        <begin position="323"/>
        <end position="419"/>
    </location>
</feature>
<dbReference type="InterPro" id="IPR036343">
    <property type="entry name" value="GluRdtase_N_sf"/>
</dbReference>
<dbReference type="GO" id="GO:0008883">
    <property type="term" value="F:glutamyl-tRNA reductase activity"/>
    <property type="evidence" value="ECO:0007669"/>
    <property type="project" value="UniProtKB-UniRule"/>
</dbReference>
<dbReference type="SUPFAM" id="SSF69075">
    <property type="entry name" value="Glutamyl tRNA-reductase dimerization domain"/>
    <property type="match status" value="1"/>
</dbReference>
<dbReference type="Pfam" id="PF00745">
    <property type="entry name" value="GlutR_dimer"/>
    <property type="match status" value="1"/>
</dbReference>
<feature type="site" description="Important for activity" evidence="8 12">
    <location>
        <position position="97"/>
    </location>
</feature>
<dbReference type="PANTHER" id="PTHR43013">
    <property type="entry name" value="GLUTAMYL-TRNA REDUCTASE"/>
    <property type="match status" value="1"/>
</dbReference>
<dbReference type="NCBIfam" id="NF000750">
    <property type="entry name" value="PRK00045.3-4"/>
    <property type="match status" value="1"/>
</dbReference>
<comment type="similarity">
    <text evidence="2 8 13">Belongs to the glutamyl-tRNA reductase family.</text>
</comment>
<proteinExistence type="inferred from homology"/>
<evidence type="ECO:0000256" key="8">
    <source>
        <dbReference type="HAMAP-Rule" id="MF_00087"/>
    </source>
</evidence>
<feature type="binding site" evidence="8 11">
    <location>
        <begin position="196"/>
        <end position="201"/>
    </location>
    <ligand>
        <name>NADP(+)</name>
        <dbReference type="ChEBI" id="CHEBI:58349"/>
    </ligand>
</feature>
<dbReference type="UniPathway" id="UPA00251">
    <property type="reaction ID" value="UER00316"/>
</dbReference>
<comment type="miscellaneous">
    <text evidence="8">During catalysis, the active site Cys acts as a nucleophile attacking the alpha-carbonyl group of tRNA-bound glutamate with the formation of a thioester intermediate between enzyme and glutamate, and the concomitant release of tRNA(Glu). The thioester intermediate is finally reduced by direct hydride transfer from NADPH, to form the product GSA.</text>
</comment>
<evidence type="ECO:0000256" key="9">
    <source>
        <dbReference type="PIRSR" id="PIRSR000445-1"/>
    </source>
</evidence>
<dbReference type="SUPFAM" id="SSF69742">
    <property type="entry name" value="Glutamyl tRNA-reductase catalytic, N-terminal domain"/>
    <property type="match status" value="1"/>
</dbReference>
<comment type="subunit">
    <text evidence="8">Homodimer.</text>
</comment>
<evidence type="ECO:0000256" key="6">
    <source>
        <dbReference type="ARBA" id="ARBA00023244"/>
    </source>
</evidence>
<dbReference type="InterPro" id="IPR036291">
    <property type="entry name" value="NAD(P)-bd_dom_sf"/>
</dbReference>
<dbReference type="Gene3D" id="3.30.460.30">
    <property type="entry name" value="Glutamyl-tRNA reductase, N-terminal domain"/>
    <property type="match status" value="1"/>
</dbReference>
<feature type="region of interest" description="Disordered" evidence="14">
    <location>
        <begin position="429"/>
        <end position="449"/>
    </location>
</feature>
<comment type="pathway">
    <text evidence="1 8 13">Porphyrin-containing compound metabolism; protoporphyrin-IX biosynthesis; 5-aminolevulinate from L-glutamyl-tRNA(Glu): step 1/2.</text>
</comment>
<dbReference type="Gene3D" id="3.40.50.720">
    <property type="entry name" value="NAD(P)-binding Rossmann-like Domain"/>
    <property type="match status" value="1"/>
</dbReference>
<dbReference type="RefSeq" id="WP_087133789.1">
    <property type="nucleotide sequence ID" value="NZ_FUKP01000028.1"/>
</dbReference>
<dbReference type="GO" id="GO:0050661">
    <property type="term" value="F:NADP binding"/>
    <property type="evidence" value="ECO:0007669"/>
    <property type="project" value="InterPro"/>
</dbReference>
<evidence type="ECO:0000256" key="7">
    <source>
        <dbReference type="ARBA" id="ARBA00047464"/>
    </source>
</evidence>
<sequence length="449" mass="47055">MTLFSLIASHKDVHLDTVARLSAGAASVLSALPASGAGGAVVLTTCNRVEVYADADNGDVSGTHNTLVKAIAAETDLPYATVDGTFRLLGADATVRHLFEVASGLDSAVVGEREIAGQVRRALVEAREAGTATGPLVRLFEGATRAAKDVGSQTALGATGRSVVTVALDLAEELRGVVTEEEAEDFWAEANVLLIGTGSYAGTTLSQLADRGATAVAVHSSSGRAEQFVADRGGWAMALGGESIAGALAEADVVIGCSGSGRQVSPEQLVALREGARHPVTLLDLALTRDFDPAVADLDQVDLITLEDVRLAAPEQAASAVSEARTLVEGALRDFTDSQRGRTADGAIRALREHTLAALDTELERVRRRHGCTAPAEEIEFALRHMVRQLLHTPTVRARRMAAEGRLDEYERALQALYDIEVPAAAPIPDSPSACPVPHQDADGQRRTA</sequence>
<dbReference type="InterPro" id="IPR018214">
    <property type="entry name" value="GluRdtase_CS"/>
</dbReference>
<evidence type="ECO:0000256" key="1">
    <source>
        <dbReference type="ARBA" id="ARBA00005059"/>
    </source>
</evidence>
<dbReference type="Pfam" id="PF01488">
    <property type="entry name" value="Shikimate_DH"/>
    <property type="match status" value="1"/>
</dbReference>
<evidence type="ECO:0000259" key="15">
    <source>
        <dbReference type="Pfam" id="PF00745"/>
    </source>
</evidence>
<keyword evidence="5 8" id="KW-0560">Oxidoreductase</keyword>
<dbReference type="EC" id="1.2.1.70" evidence="3 8"/>
<evidence type="ECO:0000259" key="17">
    <source>
        <dbReference type="Pfam" id="PF05201"/>
    </source>
</evidence>
<evidence type="ECO:0000313" key="19">
    <source>
        <dbReference type="Proteomes" id="UP000196230"/>
    </source>
</evidence>
<dbReference type="InterPro" id="IPR006151">
    <property type="entry name" value="Shikm_DH/Glu-tRNA_Rdtase"/>
</dbReference>
<feature type="binding site" evidence="8 10">
    <location>
        <position position="107"/>
    </location>
    <ligand>
        <name>substrate</name>
    </ligand>
</feature>
<dbReference type="InterPro" id="IPR015896">
    <property type="entry name" value="4pyrrol_synth_GluRdtase_dimer"/>
</dbReference>
<feature type="binding site" evidence="8 10">
    <location>
        <position position="118"/>
    </location>
    <ligand>
        <name>substrate</name>
    </ligand>
</feature>
<feature type="domain" description="Glutamyl-tRNA reductase N-terminal" evidence="17">
    <location>
        <begin position="8"/>
        <end position="154"/>
    </location>
</feature>
<evidence type="ECO:0000256" key="3">
    <source>
        <dbReference type="ARBA" id="ARBA00012970"/>
    </source>
</evidence>
<dbReference type="InterPro" id="IPR036453">
    <property type="entry name" value="GluRdtase_dimer_dom_sf"/>
</dbReference>
<dbReference type="NCBIfam" id="TIGR01035">
    <property type="entry name" value="hemA"/>
    <property type="match status" value="1"/>
</dbReference>
<evidence type="ECO:0000256" key="10">
    <source>
        <dbReference type="PIRSR" id="PIRSR000445-2"/>
    </source>
</evidence>
<organism evidence="18 19">
    <name type="scientific">Micrococcus lylae</name>
    <dbReference type="NCBI Taxonomy" id="1273"/>
    <lineage>
        <taxon>Bacteria</taxon>
        <taxon>Bacillati</taxon>
        <taxon>Actinomycetota</taxon>
        <taxon>Actinomycetes</taxon>
        <taxon>Micrococcales</taxon>
        <taxon>Micrococcaceae</taxon>
        <taxon>Micrococcus</taxon>
    </lineage>
</organism>
<feature type="binding site" evidence="8 10">
    <location>
        <begin position="112"/>
        <end position="114"/>
    </location>
    <ligand>
        <name>substrate</name>
    </ligand>
</feature>
<evidence type="ECO:0000256" key="12">
    <source>
        <dbReference type="PIRSR" id="PIRSR000445-4"/>
    </source>
</evidence>
<evidence type="ECO:0000259" key="16">
    <source>
        <dbReference type="Pfam" id="PF01488"/>
    </source>
</evidence>
<dbReference type="PIRSF" id="PIRSF000445">
    <property type="entry name" value="4pyrrol_synth_GluRdtase"/>
    <property type="match status" value="1"/>
</dbReference>
<feature type="compositionally biased region" description="Basic and acidic residues" evidence="14">
    <location>
        <begin position="440"/>
        <end position="449"/>
    </location>
</feature>
<evidence type="ECO:0000256" key="4">
    <source>
        <dbReference type="ARBA" id="ARBA00022857"/>
    </source>
</evidence>
<protein>
    <recommendedName>
        <fullName evidence="3 8">Glutamyl-tRNA reductase</fullName>
        <shortName evidence="8">GluTR</shortName>
        <ecNumber evidence="3 8">1.2.1.70</ecNumber>
    </recommendedName>
</protein>
<evidence type="ECO:0000256" key="2">
    <source>
        <dbReference type="ARBA" id="ARBA00005916"/>
    </source>
</evidence>
<dbReference type="Pfam" id="PF05201">
    <property type="entry name" value="GlutR_N"/>
    <property type="match status" value="1"/>
</dbReference>
<comment type="domain">
    <text evidence="8">Possesses an unusual extended V-shaped dimeric structure with each monomer consisting of three distinct domains arranged along a curved 'spinal' alpha-helix. The N-terminal catalytic domain specifically recognizes the glutamate moiety of the substrate. The second domain is the NADPH-binding domain, and the third C-terminal domain is responsible for dimerization.</text>
</comment>
<dbReference type="PROSITE" id="PS00747">
    <property type="entry name" value="GLUTR"/>
    <property type="match status" value="1"/>
</dbReference>
<accession>A0A1R4ITZ5</accession>
<keyword evidence="6 8" id="KW-0627">Porphyrin biosynthesis</keyword>